<evidence type="ECO:0000256" key="7">
    <source>
        <dbReference type="NCBIfam" id="TIGR00260"/>
    </source>
</evidence>
<dbReference type="NCBIfam" id="TIGR00260">
    <property type="entry name" value="thrC"/>
    <property type="match status" value="1"/>
</dbReference>
<reference evidence="10 11" key="1">
    <citation type="journal article" date="2024" name="Int. J. Syst. Evol. Microbiol.">
        <title>Clostridium omnivorum sp. nov., isolated from anoxic soil under the treatment of reductive soil disinfestation.</title>
        <authorList>
            <person name="Ueki A."/>
            <person name="Tonouchi A."/>
            <person name="Kaku N."/>
            <person name="Honma S."/>
            <person name="Ueki K."/>
        </authorList>
    </citation>
    <scope>NUCLEOTIDE SEQUENCE [LARGE SCALE GENOMIC DNA]</scope>
    <source>
        <strain evidence="10 11">E14</strain>
    </source>
</reference>
<dbReference type="NCBIfam" id="NF006050">
    <property type="entry name" value="PRK08197.1"/>
    <property type="match status" value="1"/>
</dbReference>
<comment type="pathway">
    <text evidence="8">Amino-acid biosynthesis; L-threonine biosynthesis; L-threonine from L-aspartate: step 5/5.</text>
</comment>
<evidence type="ECO:0000256" key="1">
    <source>
        <dbReference type="ARBA" id="ARBA00001933"/>
    </source>
</evidence>
<dbReference type="InterPro" id="IPR001926">
    <property type="entry name" value="TrpB-like_PALP"/>
</dbReference>
<dbReference type="InterPro" id="IPR050147">
    <property type="entry name" value="Ser/Thr_Dehydratase"/>
</dbReference>
<evidence type="ECO:0000256" key="3">
    <source>
        <dbReference type="ARBA" id="ARBA00018679"/>
    </source>
</evidence>
<gene>
    <name evidence="10" type="ORF">bsdE14_01800</name>
</gene>
<dbReference type="Proteomes" id="UP001208567">
    <property type="component" value="Unassembled WGS sequence"/>
</dbReference>
<dbReference type="EC" id="4.2.3.1" evidence="7 8"/>
<dbReference type="InterPro" id="IPR004450">
    <property type="entry name" value="Thr_synthase-like"/>
</dbReference>
<dbReference type="InterPro" id="IPR026260">
    <property type="entry name" value="Thr_Synthase_bac/arc"/>
</dbReference>
<dbReference type="RefSeq" id="WP_264848039.1">
    <property type="nucleotide sequence ID" value="NZ_BRXR01000001.1"/>
</dbReference>
<dbReference type="Pfam" id="PF00291">
    <property type="entry name" value="PALP"/>
    <property type="match status" value="1"/>
</dbReference>
<keyword evidence="11" id="KW-1185">Reference proteome</keyword>
<evidence type="ECO:0000256" key="6">
    <source>
        <dbReference type="ARBA" id="ARBA00049144"/>
    </source>
</evidence>
<comment type="caution">
    <text evidence="10">The sequence shown here is derived from an EMBL/GenBank/DDBJ whole genome shotgun (WGS) entry which is preliminary data.</text>
</comment>
<evidence type="ECO:0000313" key="11">
    <source>
        <dbReference type="Proteomes" id="UP001208567"/>
    </source>
</evidence>
<dbReference type="PANTHER" id="PTHR48078">
    <property type="entry name" value="THREONINE DEHYDRATASE, MITOCHONDRIAL-RELATED"/>
    <property type="match status" value="1"/>
</dbReference>
<evidence type="ECO:0000256" key="2">
    <source>
        <dbReference type="ARBA" id="ARBA00005517"/>
    </source>
</evidence>
<name>A0ABQ5N0N5_9CLOT</name>
<organism evidence="10 11">
    <name type="scientific">Clostridium omnivorum</name>
    <dbReference type="NCBI Taxonomy" id="1604902"/>
    <lineage>
        <taxon>Bacteria</taxon>
        <taxon>Bacillati</taxon>
        <taxon>Bacillota</taxon>
        <taxon>Clostridia</taxon>
        <taxon>Eubacteriales</taxon>
        <taxon>Clostridiaceae</taxon>
        <taxon>Clostridium</taxon>
    </lineage>
</organism>
<dbReference type="Gene3D" id="3.40.50.1100">
    <property type="match status" value="2"/>
</dbReference>
<dbReference type="InterPro" id="IPR036052">
    <property type="entry name" value="TrpB-like_PALP_sf"/>
</dbReference>
<accession>A0ABQ5N0N5</accession>
<sequence>MKKIKHLRCSKCGKTFDEDVMYHCDECGPIGTLDVVYDNAFIERTLTKNYLINNNRRDIWRYMPILPLEGERGISPLQVGWTPLYKAERLEKLLGVRNIYIKDDGRNPTASFKDRASAIGVAKAIELNKKIICAASTGNAASSLSGFAACMGIENYIFVPANAPEAKITQLLIYGSNVILVDGDYDTAFDFCTKAVDKFGWYNRSCAINPYLVEGKKTAAFEICEQLNFDVPDKVIMAVGDGCSISAVWKGFEEFYALGLIKKVPKMVSVQAEGANPVNRAFRSGKKCFDYVTPNTIADSISVGIPRNGYKALNCLTQSKGIAIDVSDEEILNAMTCLARFTGVFGEPAGVTAFAGLVKLIKNGEICSNESIALIVSGNGLKDIKSAMKAVIKPDKMKPDLEQLSKYIKSNEK</sequence>
<evidence type="ECO:0000256" key="4">
    <source>
        <dbReference type="ARBA" id="ARBA00022898"/>
    </source>
</evidence>
<evidence type="ECO:0000256" key="8">
    <source>
        <dbReference type="PIRNR" id="PIRNR038945"/>
    </source>
</evidence>
<comment type="similarity">
    <text evidence="2 8">Belongs to the threonine synthase family.</text>
</comment>
<evidence type="ECO:0000259" key="9">
    <source>
        <dbReference type="Pfam" id="PF00291"/>
    </source>
</evidence>
<evidence type="ECO:0000256" key="5">
    <source>
        <dbReference type="ARBA" id="ARBA00023239"/>
    </source>
</evidence>
<dbReference type="PANTHER" id="PTHR48078:SF6">
    <property type="entry name" value="L-THREONINE DEHYDRATASE CATABOLIC TDCB"/>
    <property type="match status" value="1"/>
</dbReference>
<keyword evidence="4 8" id="KW-0663">Pyridoxal phosphate</keyword>
<protein>
    <recommendedName>
        <fullName evidence="3 7">Threonine synthase</fullName>
        <ecNumber evidence="7 8">4.2.3.1</ecNumber>
    </recommendedName>
</protein>
<dbReference type="CDD" id="cd01563">
    <property type="entry name" value="Thr-synth_1"/>
    <property type="match status" value="1"/>
</dbReference>
<comment type="cofactor">
    <cofactor evidence="1 8">
        <name>pyridoxal 5'-phosphate</name>
        <dbReference type="ChEBI" id="CHEBI:597326"/>
    </cofactor>
</comment>
<dbReference type="EMBL" id="BRXR01000001">
    <property type="protein sequence ID" value="GLC28770.1"/>
    <property type="molecule type" value="Genomic_DNA"/>
</dbReference>
<dbReference type="PIRSF" id="PIRSF038945">
    <property type="entry name" value="Thr_synthase"/>
    <property type="match status" value="1"/>
</dbReference>
<keyword evidence="8" id="KW-0791">Threonine biosynthesis</keyword>
<dbReference type="SUPFAM" id="SSF53686">
    <property type="entry name" value="Tryptophan synthase beta subunit-like PLP-dependent enzymes"/>
    <property type="match status" value="1"/>
</dbReference>
<keyword evidence="8" id="KW-0028">Amino-acid biosynthesis</keyword>
<comment type="catalytic activity">
    <reaction evidence="6 8">
        <text>O-phospho-L-homoserine + H2O = L-threonine + phosphate</text>
        <dbReference type="Rhea" id="RHEA:10840"/>
        <dbReference type="ChEBI" id="CHEBI:15377"/>
        <dbReference type="ChEBI" id="CHEBI:43474"/>
        <dbReference type="ChEBI" id="CHEBI:57590"/>
        <dbReference type="ChEBI" id="CHEBI:57926"/>
        <dbReference type="EC" id="4.2.3.1"/>
    </reaction>
</comment>
<proteinExistence type="inferred from homology"/>
<comment type="function">
    <text evidence="8">Catalyzes the gamma-elimination of phosphate from L-phosphohomoserine and the beta-addition of water to produce L-threonine.</text>
</comment>
<evidence type="ECO:0000313" key="10">
    <source>
        <dbReference type="EMBL" id="GLC28770.1"/>
    </source>
</evidence>
<feature type="domain" description="Tryptophan synthase beta chain-like PALP" evidence="9">
    <location>
        <begin position="78"/>
        <end position="378"/>
    </location>
</feature>
<keyword evidence="5 8" id="KW-0456">Lyase</keyword>